<dbReference type="InterPro" id="IPR017926">
    <property type="entry name" value="GATASE"/>
</dbReference>
<organism evidence="2 3">
    <name type="scientific">Hydra vulgaris</name>
    <name type="common">Hydra</name>
    <name type="synonym">Hydra attenuata</name>
    <dbReference type="NCBI Taxonomy" id="6087"/>
    <lineage>
        <taxon>Eukaryota</taxon>
        <taxon>Metazoa</taxon>
        <taxon>Cnidaria</taxon>
        <taxon>Hydrozoa</taxon>
        <taxon>Hydroidolina</taxon>
        <taxon>Anthoathecata</taxon>
        <taxon>Aplanulata</taxon>
        <taxon>Hydridae</taxon>
        <taxon>Hydra</taxon>
    </lineage>
</organism>
<evidence type="ECO:0000313" key="2">
    <source>
        <dbReference type="Proteomes" id="UP001652625"/>
    </source>
</evidence>
<dbReference type="RefSeq" id="XP_065644402.1">
    <property type="nucleotide sequence ID" value="XM_065788330.1"/>
</dbReference>
<gene>
    <name evidence="3" type="primary">LOC101240492</name>
</gene>
<accession>A0ABM4B6C0</accession>
<dbReference type="PANTHER" id="PTHR42695">
    <property type="entry name" value="GLUTAMINE AMIDOTRANSFERASE YLR126C-RELATED"/>
    <property type="match status" value="1"/>
</dbReference>
<proteinExistence type="predicted"/>
<reference evidence="3" key="2">
    <citation type="submission" date="2025-08" db="UniProtKB">
        <authorList>
            <consortium name="RefSeq"/>
        </authorList>
    </citation>
    <scope>IDENTIFICATION</scope>
</reference>
<dbReference type="InterPro" id="IPR029062">
    <property type="entry name" value="Class_I_gatase-like"/>
</dbReference>
<feature type="domain" description="Glutamine amidotransferase" evidence="1">
    <location>
        <begin position="85"/>
        <end position="194"/>
    </location>
</feature>
<dbReference type="SUPFAM" id="SSF52317">
    <property type="entry name" value="Class I glutamine amidotransferase-like"/>
    <property type="match status" value="1"/>
</dbReference>
<sequence>MAKTIGILLCDETYGEDSVGKFYIDLFKKNEVENWEYFKVVSGNVPDLNSIHNYIGFILTGSCWSANDQAKWILDLVEFINHIIQCQQKSNNAPKLFGFCFGHQLICKVLGARVVKNDVGRFIISETDIKVFNYLQNKEFYKRVFHDKKYIRVVKLHEEEVIDLPPNAVLLGSSEYCKNEVVSFGDKILSMQGHMDISEEDLLGTYLTTLKDLGKINEADETILINSINEKSNDCSNVIEMTYMNKRPLTTFIDKFRMSIL</sequence>
<dbReference type="Proteomes" id="UP001652625">
    <property type="component" value="Chromosome 01"/>
</dbReference>
<evidence type="ECO:0000259" key="1">
    <source>
        <dbReference type="Pfam" id="PF00117"/>
    </source>
</evidence>
<reference evidence="2" key="1">
    <citation type="submission" date="2025-05" db="UniProtKB">
        <authorList>
            <consortium name="RefSeq"/>
        </authorList>
    </citation>
    <scope>NUCLEOTIDE SEQUENCE [LARGE SCALE GENOMIC DNA]</scope>
</reference>
<dbReference type="PANTHER" id="PTHR42695:SF5">
    <property type="entry name" value="GLUTAMINE AMIDOTRANSFERASE YLR126C-RELATED"/>
    <property type="match status" value="1"/>
</dbReference>
<dbReference type="GeneID" id="101240492"/>
<dbReference type="Pfam" id="PF00117">
    <property type="entry name" value="GATase"/>
    <property type="match status" value="1"/>
</dbReference>
<dbReference type="Gene3D" id="3.40.50.880">
    <property type="match status" value="1"/>
</dbReference>
<dbReference type="CDD" id="cd01741">
    <property type="entry name" value="GATase1_1"/>
    <property type="match status" value="1"/>
</dbReference>
<evidence type="ECO:0000313" key="3">
    <source>
        <dbReference type="RefSeq" id="XP_065644402.1"/>
    </source>
</evidence>
<protein>
    <submittedName>
        <fullName evidence="3">Uncharacterized protein LOC101240492 isoform X2</fullName>
    </submittedName>
</protein>
<name>A0ABM4B6C0_HYDVU</name>
<dbReference type="InterPro" id="IPR044992">
    <property type="entry name" value="ChyE-like"/>
</dbReference>
<keyword evidence="2" id="KW-1185">Reference proteome</keyword>